<sequence length="470" mass="52167">MGSDSDKKTHQTRNPIVNALVSRRRGLLLGGLVLLFGVLFALLCVWLVLLHFAGSSVDSGFLGVMRHDLERVDVRRAAARLRAAVLASAVEARSVSARFKVGVEGDESVLRSERFQELESLQREVRRSASHWQYWYMRAYGKDESHDQHQRGNVSRAALIERIQEVMHLDLHPTGGVLCRAEWSTLALEKSDGPLLLVLAAVGFGARRLVLELDSECMRGAYTQAANLVAFHGFSAALVYSCWSSLAMAQHLYEHARAQGLVSVVELSTLEKPDSLGRTHDMLEAQGWFGELDLLSININSIEYQLWRSLVSGSLSSGKISPRVIALEYQPYFGSEERVYSPAARTETDLDRHWARFSYTGKSKKRARLFGGASLAALEELAHETGYVLVGCLCSSPVAIFVRADLAQKAFMVLYRSGAAVTDASRRRLRAHCLTILTVRMGDSWSKDLAGMWDEAQTLPWLMPGSPSSR</sequence>
<keyword evidence="1" id="KW-0472">Membrane</keyword>
<evidence type="ECO:0000313" key="2">
    <source>
        <dbReference type="EMBL" id="KAA8495484.1"/>
    </source>
</evidence>
<keyword evidence="1" id="KW-1133">Transmembrane helix</keyword>
<dbReference type="AlphaFoldDB" id="A0A5J4YXT1"/>
<comment type="caution">
    <text evidence="2">The sequence shown here is derived from an EMBL/GenBank/DDBJ whole genome shotgun (WGS) entry which is preliminary data.</text>
</comment>
<proteinExistence type="predicted"/>
<protein>
    <submittedName>
        <fullName evidence="2">Uncharacterized protein</fullName>
    </submittedName>
</protein>
<evidence type="ECO:0000256" key="1">
    <source>
        <dbReference type="SAM" id="Phobius"/>
    </source>
</evidence>
<organism evidence="2 3">
    <name type="scientific">Porphyridium purpureum</name>
    <name type="common">Red alga</name>
    <name type="synonym">Porphyridium cruentum</name>
    <dbReference type="NCBI Taxonomy" id="35688"/>
    <lineage>
        <taxon>Eukaryota</taxon>
        <taxon>Rhodophyta</taxon>
        <taxon>Bangiophyceae</taxon>
        <taxon>Porphyridiales</taxon>
        <taxon>Porphyridiaceae</taxon>
        <taxon>Porphyridium</taxon>
    </lineage>
</organism>
<reference evidence="3" key="1">
    <citation type="journal article" date="2019" name="Nat. Commun.">
        <title>Expansion of phycobilisome linker gene families in mesophilic red algae.</title>
        <authorList>
            <person name="Lee J."/>
            <person name="Kim D."/>
            <person name="Bhattacharya D."/>
            <person name="Yoon H.S."/>
        </authorList>
    </citation>
    <scope>NUCLEOTIDE SEQUENCE [LARGE SCALE GENOMIC DNA]</scope>
    <source>
        <strain evidence="3">CCMP 1328</strain>
    </source>
</reference>
<name>A0A5J4YXT1_PORPP</name>
<dbReference type="EMBL" id="VRMN01000003">
    <property type="protein sequence ID" value="KAA8495484.1"/>
    <property type="molecule type" value="Genomic_DNA"/>
</dbReference>
<gene>
    <name evidence="2" type="ORF">FVE85_1639</name>
</gene>
<accession>A0A5J4YXT1</accession>
<evidence type="ECO:0000313" key="3">
    <source>
        <dbReference type="Proteomes" id="UP000324585"/>
    </source>
</evidence>
<dbReference type="Proteomes" id="UP000324585">
    <property type="component" value="Unassembled WGS sequence"/>
</dbReference>
<keyword evidence="1" id="KW-0812">Transmembrane</keyword>
<feature type="transmembrane region" description="Helical" evidence="1">
    <location>
        <begin position="27"/>
        <end position="49"/>
    </location>
</feature>
<keyword evidence="3" id="KW-1185">Reference proteome</keyword>